<evidence type="ECO:0000313" key="2">
    <source>
        <dbReference type="EMBL" id="CAF1364587.1"/>
    </source>
</evidence>
<gene>
    <name evidence="2" type="ORF">VCS650_LOCUS34509</name>
</gene>
<protein>
    <submittedName>
        <fullName evidence="2">Uncharacterized protein</fullName>
    </submittedName>
</protein>
<feature type="region of interest" description="Disordered" evidence="1">
    <location>
        <begin position="1"/>
        <end position="46"/>
    </location>
</feature>
<name>A0A815I7D6_9BILA</name>
<reference evidence="2" key="1">
    <citation type="submission" date="2021-02" db="EMBL/GenBank/DDBJ databases">
        <authorList>
            <person name="Nowell W R."/>
        </authorList>
    </citation>
    <scope>NUCLEOTIDE SEQUENCE</scope>
</reference>
<feature type="compositionally biased region" description="Basic and acidic residues" evidence="1">
    <location>
        <begin position="76"/>
        <end position="98"/>
    </location>
</feature>
<dbReference type="AlphaFoldDB" id="A0A815I7D6"/>
<proteinExistence type="predicted"/>
<feature type="compositionally biased region" description="Basic and acidic residues" evidence="1">
    <location>
        <begin position="1"/>
        <end position="11"/>
    </location>
</feature>
<evidence type="ECO:0000313" key="3">
    <source>
        <dbReference type="Proteomes" id="UP000663891"/>
    </source>
</evidence>
<comment type="caution">
    <text evidence="2">The sequence shown here is derived from an EMBL/GenBank/DDBJ whole genome shotgun (WGS) entry which is preliminary data.</text>
</comment>
<sequence length="176" mass="20081">MTTLPDDRDPGEGDDERDRKRKLFSTKSTTSKEKSSTMLIGTETSEEALTTAQDFKSLLRPKKKNGFKLIKTKTKVSSEQKERRSSLKDEKRKSKANRDSIASTAGLVEQLRRIIGLSLDEAIKHNPLQNDDLAVPRFLVDCINIIDQVKELMMKFSVHEKKTWKLKAGQQPTNQY</sequence>
<dbReference type="EMBL" id="CAJNON010000728">
    <property type="protein sequence ID" value="CAF1364587.1"/>
    <property type="molecule type" value="Genomic_DNA"/>
</dbReference>
<organism evidence="2 3">
    <name type="scientific">Adineta steineri</name>
    <dbReference type="NCBI Taxonomy" id="433720"/>
    <lineage>
        <taxon>Eukaryota</taxon>
        <taxon>Metazoa</taxon>
        <taxon>Spiralia</taxon>
        <taxon>Gnathifera</taxon>
        <taxon>Rotifera</taxon>
        <taxon>Eurotatoria</taxon>
        <taxon>Bdelloidea</taxon>
        <taxon>Adinetida</taxon>
        <taxon>Adinetidae</taxon>
        <taxon>Adineta</taxon>
    </lineage>
</organism>
<evidence type="ECO:0000256" key="1">
    <source>
        <dbReference type="SAM" id="MobiDB-lite"/>
    </source>
</evidence>
<accession>A0A815I7D6</accession>
<dbReference type="Proteomes" id="UP000663891">
    <property type="component" value="Unassembled WGS sequence"/>
</dbReference>
<feature type="region of interest" description="Disordered" evidence="1">
    <location>
        <begin position="69"/>
        <end position="101"/>
    </location>
</feature>
<dbReference type="OrthoDB" id="10033734at2759"/>